<gene>
    <name evidence="1" type="ORF">B0A49_10195</name>
</gene>
<dbReference type="Proteomes" id="UP000308768">
    <property type="component" value="Unassembled WGS sequence"/>
</dbReference>
<dbReference type="EMBL" id="NAJN01001378">
    <property type="protein sequence ID" value="TKA63607.1"/>
    <property type="molecule type" value="Genomic_DNA"/>
</dbReference>
<dbReference type="AlphaFoldDB" id="A0A4U0WLF9"/>
<organism evidence="1 2">
    <name type="scientific">Cryomyces minteri</name>
    <dbReference type="NCBI Taxonomy" id="331657"/>
    <lineage>
        <taxon>Eukaryota</taxon>
        <taxon>Fungi</taxon>
        <taxon>Dikarya</taxon>
        <taxon>Ascomycota</taxon>
        <taxon>Pezizomycotina</taxon>
        <taxon>Dothideomycetes</taxon>
        <taxon>Dothideomycetes incertae sedis</taxon>
        <taxon>Cryomyces</taxon>
    </lineage>
</organism>
<proteinExistence type="predicted"/>
<sequence>MITITPDTCFVSHINKHASTKQLTADEVAKTWTAISVDSNITHHIVYTLIEHEMNGNLNTKSAIKASTKLALRERNAAREAARVAQLKKIRDKAQRAKAEWVEPAKHAGGAYEKVLKPGQRTRSGLAA</sequence>
<protein>
    <submittedName>
        <fullName evidence="1">Uncharacterized protein</fullName>
    </submittedName>
</protein>
<evidence type="ECO:0000313" key="2">
    <source>
        <dbReference type="Proteomes" id="UP000308768"/>
    </source>
</evidence>
<comment type="caution">
    <text evidence="1">The sequence shown here is derived from an EMBL/GenBank/DDBJ whole genome shotgun (WGS) entry which is preliminary data.</text>
</comment>
<evidence type="ECO:0000313" key="1">
    <source>
        <dbReference type="EMBL" id="TKA63607.1"/>
    </source>
</evidence>
<reference evidence="1 2" key="1">
    <citation type="submission" date="2017-03" db="EMBL/GenBank/DDBJ databases">
        <title>Genomes of endolithic fungi from Antarctica.</title>
        <authorList>
            <person name="Coleine C."/>
            <person name="Masonjones S."/>
            <person name="Stajich J.E."/>
        </authorList>
    </citation>
    <scope>NUCLEOTIDE SEQUENCE [LARGE SCALE GENOMIC DNA]</scope>
    <source>
        <strain evidence="1 2">CCFEE 5187</strain>
    </source>
</reference>
<accession>A0A4U0WLF9</accession>
<keyword evidence="2" id="KW-1185">Reference proteome</keyword>
<name>A0A4U0WLF9_9PEZI</name>